<sequence>MWKDDKAAGTVECSNWMGQHRDMIARFPISSLAIAGSHNSGSYAIHGSRPQRAWDCDPSIARYFHLPGFPTIVRRWAKCQTSSIRDQLLNGIRYLDVRLSCDTDNGRMFLCHAVCFISFDDFCTQLIDFSDSHPSEIILVDVNHVYVDPNAPAHSWAIKNHYHTILDRLIEAIGRNRIVDRECSPSTTISKILEARPRIILIFDNAEAAESRHIWGPDTITSAWPNSNKMTRVLDHAVLECVSNRDASRLHVMQLLLTCKPSDIAKNIYGNLINHSRRLTYHAPQFIFEQCRKDGALLRHFNVVIMDDCCHSNGALALAAIEINLMKYESMAYPPIYHSLHSPQQTPPN</sequence>
<proteinExistence type="predicted"/>
<evidence type="ECO:0000313" key="1">
    <source>
        <dbReference type="EMBL" id="CRZ09929.1"/>
    </source>
</evidence>
<evidence type="ECO:0008006" key="2">
    <source>
        <dbReference type="Google" id="ProtNLM"/>
    </source>
</evidence>
<dbReference type="AlphaFoldDB" id="A0A0H5RMI2"/>
<dbReference type="PROSITE" id="PS50007">
    <property type="entry name" value="PIPLC_X_DOMAIN"/>
    <property type="match status" value="1"/>
</dbReference>
<reference evidence="1" key="1">
    <citation type="submission" date="2015-04" db="EMBL/GenBank/DDBJ databases">
        <title>The genome sequence of the plant pathogenic Rhizarian Plasmodiophora brassicae reveals insights in its biotrophic life cycle and the origin of chitin synthesis.</title>
        <authorList>
            <person name="Schwelm A."/>
            <person name="Fogelqvist J."/>
            <person name="Knaust A."/>
            <person name="Julke S."/>
            <person name="Lilja T."/>
            <person name="Dhandapani V."/>
            <person name="Bonilla-Rosso G."/>
            <person name="Karlsson M."/>
            <person name="Shevchenko A."/>
            <person name="Choi S.R."/>
            <person name="Kim H.G."/>
            <person name="Park J.Y."/>
            <person name="Lim Y.P."/>
            <person name="Ludwig-Muller J."/>
            <person name="Dixelius C."/>
        </authorList>
    </citation>
    <scope>NUCLEOTIDE SEQUENCE</scope>
    <source>
        <tissue evidence="1">Potato root galls</tissue>
    </source>
</reference>
<dbReference type="PANTHER" id="PTHR13593:SF113">
    <property type="entry name" value="SI:DKEY-266F7.9"/>
    <property type="match status" value="1"/>
</dbReference>
<dbReference type="Gene3D" id="3.20.20.190">
    <property type="entry name" value="Phosphatidylinositol (PI) phosphodiesterase"/>
    <property type="match status" value="1"/>
</dbReference>
<dbReference type="EMBL" id="HACM01009487">
    <property type="protein sequence ID" value="CRZ09929.1"/>
    <property type="molecule type" value="Transcribed_RNA"/>
</dbReference>
<organism evidence="1">
    <name type="scientific">Spongospora subterranea</name>
    <dbReference type="NCBI Taxonomy" id="70186"/>
    <lineage>
        <taxon>Eukaryota</taxon>
        <taxon>Sar</taxon>
        <taxon>Rhizaria</taxon>
        <taxon>Endomyxa</taxon>
        <taxon>Phytomyxea</taxon>
        <taxon>Plasmodiophorida</taxon>
        <taxon>Plasmodiophoridae</taxon>
        <taxon>Spongospora</taxon>
    </lineage>
</organism>
<dbReference type="GO" id="GO:0008081">
    <property type="term" value="F:phosphoric diester hydrolase activity"/>
    <property type="evidence" value="ECO:0007669"/>
    <property type="project" value="InterPro"/>
</dbReference>
<dbReference type="PANTHER" id="PTHR13593">
    <property type="match status" value="1"/>
</dbReference>
<dbReference type="SUPFAM" id="SSF51695">
    <property type="entry name" value="PLC-like phosphodiesterases"/>
    <property type="match status" value="1"/>
</dbReference>
<dbReference type="InterPro" id="IPR051057">
    <property type="entry name" value="PI-PLC_domain"/>
</dbReference>
<dbReference type="GO" id="GO:0006629">
    <property type="term" value="P:lipid metabolic process"/>
    <property type="evidence" value="ECO:0007669"/>
    <property type="project" value="InterPro"/>
</dbReference>
<name>A0A0H5RMI2_9EUKA</name>
<protein>
    <recommendedName>
        <fullName evidence="2">Phosphatidylinositol-specific phospholipase C X domain-containing protein</fullName>
    </recommendedName>
</protein>
<accession>A0A0H5RMI2</accession>
<dbReference type="InterPro" id="IPR017946">
    <property type="entry name" value="PLC-like_Pdiesterase_TIM-brl"/>
</dbReference>